<reference evidence="8 9" key="1">
    <citation type="submission" date="2024-01" db="EMBL/GenBank/DDBJ databases">
        <title>Genome assemblies of Stephania.</title>
        <authorList>
            <person name="Yang L."/>
        </authorList>
    </citation>
    <scope>NUCLEOTIDE SEQUENCE [LARGE SCALE GENOMIC DNA]</scope>
    <source>
        <strain evidence="8">YNDBR</strain>
        <tissue evidence="8">Leaf</tissue>
    </source>
</reference>
<dbReference type="SUPFAM" id="SSF48371">
    <property type="entry name" value="ARM repeat"/>
    <property type="match status" value="1"/>
</dbReference>
<comment type="pathway">
    <text evidence="2">Protein modification; protein ubiquitination.</text>
</comment>
<feature type="compositionally biased region" description="Acidic residues" evidence="6">
    <location>
        <begin position="623"/>
        <end position="637"/>
    </location>
</feature>
<feature type="compositionally biased region" description="Low complexity" evidence="6">
    <location>
        <begin position="313"/>
        <end position="324"/>
    </location>
</feature>
<evidence type="ECO:0000259" key="7">
    <source>
        <dbReference type="PROSITE" id="PS51698"/>
    </source>
</evidence>
<evidence type="ECO:0000256" key="6">
    <source>
        <dbReference type="SAM" id="MobiDB-lite"/>
    </source>
</evidence>
<dbReference type="AlphaFoldDB" id="A0AAP0LGY1"/>
<dbReference type="GO" id="GO:0016567">
    <property type="term" value="P:protein ubiquitination"/>
    <property type="evidence" value="ECO:0007669"/>
    <property type="project" value="InterPro"/>
</dbReference>
<dbReference type="CDD" id="cd16664">
    <property type="entry name" value="RING-Ubox_PUB"/>
    <property type="match status" value="1"/>
</dbReference>
<dbReference type="EC" id="2.3.2.27" evidence="3"/>
<dbReference type="InterPro" id="IPR055566">
    <property type="entry name" value="ARM_LIN"/>
</dbReference>
<evidence type="ECO:0000256" key="5">
    <source>
        <dbReference type="SAM" id="Coils"/>
    </source>
</evidence>
<dbReference type="InterPro" id="IPR013083">
    <property type="entry name" value="Znf_RING/FYVE/PHD"/>
</dbReference>
<dbReference type="InterPro" id="IPR016024">
    <property type="entry name" value="ARM-type_fold"/>
</dbReference>
<dbReference type="Pfam" id="PF04564">
    <property type="entry name" value="U-box"/>
    <property type="match status" value="1"/>
</dbReference>
<name>A0AAP0LGY1_9MAGN</name>
<dbReference type="PANTHER" id="PTHR35549">
    <property type="entry name" value="OS04G0584500 PROTEIN"/>
    <property type="match status" value="1"/>
</dbReference>
<dbReference type="Pfam" id="PF23568">
    <property type="entry name" value="ARM_LIN"/>
    <property type="match status" value="1"/>
</dbReference>
<comment type="caution">
    <text evidence="8">The sequence shown here is derived from an EMBL/GenBank/DDBJ whole genome shotgun (WGS) entry which is preliminary data.</text>
</comment>
<evidence type="ECO:0000256" key="1">
    <source>
        <dbReference type="ARBA" id="ARBA00000900"/>
    </source>
</evidence>
<dbReference type="Gene3D" id="1.25.10.10">
    <property type="entry name" value="Leucine-rich Repeat Variant"/>
    <property type="match status" value="1"/>
</dbReference>
<keyword evidence="4" id="KW-0808">Transferase</keyword>
<dbReference type="PROSITE" id="PS51698">
    <property type="entry name" value="U_BOX"/>
    <property type="match status" value="1"/>
</dbReference>
<keyword evidence="5" id="KW-0175">Coiled coil</keyword>
<feature type="domain" description="U-box" evidence="7">
    <location>
        <begin position="792"/>
        <end position="867"/>
    </location>
</feature>
<dbReference type="Proteomes" id="UP001420932">
    <property type="component" value="Unassembled WGS sequence"/>
</dbReference>
<dbReference type="EMBL" id="JBBNAF010000001">
    <property type="protein sequence ID" value="KAK9170523.1"/>
    <property type="molecule type" value="Genomic_DNA"/>
</dbReference>
<dbReference type="GO" id="GO:0061630">
    <property type="term" value="F:ubiquitin protein ligase activity"/>
    <property type="evidence" value="ECO:0007669"/>
    <property type="project" value="UniProtKB-EC"/>
</dbReference>
<dbReference type="InterPro" id="IPR011989">
    <property type="entry name" value="ARM-like"/>
</dbReference>
<keyword evidence="9" id="KW-1185">Reference proteome</keyword>
<dbReference type="InterPro" id="IPR056512">
    <property type="entry name" value="LIN_N"/>
</dbReference>
<evidence type="ECO:0000256" key="4">
    <source>
        <dbReference type="ARBA" id="ARBA00022679"/>
    </source>
</evidence>
<evidence type="ECO:0000256" key="2">
    <source>
        <dbReference type="ARBA" id="ARBA00004906"/>
    </source>
</evidence>
<protein>
    <recommendedName>
        <fullName evidence="3">RING-type E3 ubiquitin transferase</fullName>
        <ecNumber evidence="3">2.3.2.27</ecNumber>
    </recommendedName>
</protein>
<evidence type="ECO:0000313" key="8">
    <source>
        <dbReference type="EMBL" id="KAK9170523.1"/>
    </source>
</evidence>
<dbReference type="Pfam" id="PF23628">
    <property type="entry name" value="ARM_LIN_C"/>
    <property type="match status" value="1"/>
</dbReference>
<feature type="region of interest" description="Disordered" evidence="6">
    <location>
        <begin position="203"/>
        <end position="268"/>
    </location>
</feature>
<dbReference type="SMART" id="SM00504">
    <property type="entry name" value="Ubox"/>
    <property type="match status" value="1"/>
</dbReference>
<feature type="region of interest" description="Disordered" evidence="6">
    <location>
        <begin position="621"/>
        <end position="643"/>
    </location>
</feature>
<proteinExistence type="predicted"/>
<evidence type="ECO:0000256" key="3">
    <source>
        <dbReference type="ARBA" id="ARBA00012483"/>
    </source>
</evidence>
<dbReference type="PANTHER" id="PTHR35549:SF1">
    <property type="entry name" value="OS04G0584500 PROTEIN"/>
    <property type="match status" value="1"/>
</dbReference>
<dbReference type="SUPFAM" id="SSF57850">
    <property type="entry name" value="RING/U-box"/>
    <property type="match status" value="1"/>
</dbReference>
<dbReference type="InterPro" id="IPR003613">
    <property type="entry name" value="Ubox_domain"/>
</dbReference>
<dbReference type="InterPro" id="IPR045210">
    <property type="entry name" value="RING-Ubox_PUB"/>
</dbReference>
<feature type="coiled-coil region" evidence="5">
    <location>
        <begin position="394"/>
        <end position="424"/>
    </location>
</feature>
<organism evidence="8 9">
    <name type="scientific">Stephania yunnanensis</name>
    <dbReference type="NCBI Taxonomy" id="152371"/>
    <lineage>
        <taxon>Eukaryota</taxon>
        <taxon>Viridiplantae</taxon>
        <taxon>Streptophyta</taxon>
        <taxon>Embryophyta</taxon>
        <taxon>Tracheophyta</taxon>
        <taxon>Spermatophyta</taxon>
        <taxon>Magnoliopsida</taxon>
        <taxon>Ranunculales</taxon>
        <taxon>Menispermaceae</taxon>
        <taxon>Menispermoideae</taxon>
        <taxon>Cissampelideae</taxon>
        <taxon>Stephania</taxon>
    </lineage>
</organism>
<dbReference type="Gene3D" id="3.30.40.10">
    <property type="entry name" value="Zinc/RING finger domain, C3HC4 (zinc finger)"/>
    <property type="match status" value="1"/>
</dbReference>
<feature type="compositionally biased region" description="Basic and acidic residues" evidence="6">
    <location>
        <begin position="229"/>
        <end position="268"/>
    </location>
</feature>
<gene>
    <name evidence="8" type="ORF">Syun_002663</name>
</gene>
<evidence type="ECO:0000313" key="9">
    <source>
        <dbReference type="Proteomes" id="UP001420932"/>
    </source>
</evidence>
<comment type="catalytic activity">
    <reaction evidence="1">
        <text>S-ubiquitinyl-[E2 ubiquitin-conjugating enzyme]-L-cysteine + [acceptor protein]-L-lysine = [E2 ubiquitin-conjugating enzyme]-L-cysteine + N(6)-ubiquitinyl-[acceptor protein]-L-lysine.</text>
        <dbReference type="EC" id="2.3.2.27"/>
    </reaction>
</comment>
<feature type="region of interest" description="Disordered" evidence="6">
    <location>
        <begin position="300"/>
        <end position="335"/>
    </location>
</feature>
<accession>A0AAP0LGY1</accession>
<sequence>MAAEEAKSDTQFFQVLSNLLQQVESLTNQEEVELRAKIEALGSEVTKIPSKPSKSLDELEIANELEKLSAKLDDVDKMISSAIAADPQVHTLLSSTADLWMPVITATSDERRNLAALVEDGDSETQELQAKTRSQNVSIYFTLLFLSFSIKNSQFLSNNLDLSASFDHKLEEGFRGRKSNPNSRRSLKLESMSMPLYLFKDQIQGGSSSSGGRGARSERIRPATNETTLTEKIRSRKPREDWIASKKTAESEIIEERRSDEEESERFKDIYSNGTVENESGMNKGNMNKLTTTLMRRLSFGNNSGKTLRRSESSGSRYNGSSSRNQKKPSKVLQSKKCVDNAVPEPALDEVAVQAMISILSGYIQRFPKDEEFQELLHDSCWSCLSSMRVEEDHKTDRKVVNNLEEAIERVERAARESGNAKELKKASLQLSVITSLNSREFKDGFTSGFPNSLLSACAHLYLGVIYKMQKKDRVSAKHLLQVFCDSPSQARKNLLPELWDLVFFPLLSHLKVWYDQEMASIPATPSRQRKVRVLEKVYNEVLDSGTCQFAVYYKDWLTEGIEAPALPSISVPSTSVHGPLKGDLVEHSPDLPSAVDSTSSQQLMISERLYNSVFVNSNSQEGIDESDEENEEENYDENNSIYGSAEEDKRMIVYSPKQGSSSASIPFQQDLNESTSIDIPNHAYGQLRITEEGSALPIISASTEEEEFNDKIENVNVIPVVRGSMHMLQALPLHKANELILWKLAESVFSVLEAKNSDDFSSVVPTTHFTGEIAARYANDGCFDQESFFSNIPKDFVCPLTGEVFEDPVTLETGHTFEQKAIKERFDKGNKTCPISGRSLECLSLPTSNFVLKRVVESWMSEHYKNLLLIASKVADHSFTHGCKAKDETVIYILEQLLNCFKAEERLANAKQLISLGGLKFLLCRFDFGNLEEKKRVAALLTSCIKAAGECRNYVVENINRSSLLQLLHKQQVKSRATAVMLLTELICLKRTTEVKLFFKSLQKEGLMNTMHVLLVYLQTSPPEQRPLVAVLLLHFDLLAEPRKYSIYREEAVDSITVALECSLNDEKIREQCCGALLILGRQFSFSGEVVIEGWLLRQAGFCDAGENCQTDETIRVEEEKAREDWWKNLAASLLGNGKRSFLETIAKCLNSRNSRLMSTCLITVAWISQALALLSDAEFQLSAFSTLVACLKETLENGRQIEHRVIACMTLLNFSQISECRILLSTIAEEISRPLQSLTEITWTAKQLLEIISRDGP</sequence>